<name>A0AAF1K091_9PROT</name>
<comment type="caution">
    <text evidence="9">The sequence shown here is derived from an EMBL/GenBank/DDBJ whole genome shotgun (WGS) entry which is preliminary data.</text>
</comment>
<dbReference type="PANTHER" id="PTHR11839:SF18">
    <property type="entry name" value="NUDIX HYDROLASE DOMAIN-CONTAINING PROTEIN"/>
    <property type="match status" value="1"/>
</dbReference>
<evidence type="ECO:0000313" key="10">
    <source>
        <dbReference type="Proteomes" id="UP001196068"/>
    </source>
</evidence>
<dbReference type="GO" id="GO:0006753">
    <property type="term" value="P:nucleoside phosphate metabolic process"/>
    <property type="evidence" value="ECO:0007669"/>
    <property type="project" value="TreeGrafter"/>
</dbReference>
<dbReference type="Pfam" id="PF00293">
    <property type="entry name" value="NUDIX"/>
    <property type="match status" value="1"/>
</dbReference>
<dbReference type="InterPro" id="IPR015797">
    <property type="entry name" value="NUDIX_hydrolase-like_dom_sf"/>
</dbReference>
<reference evidence="9" key="2">
    <citation type="journal article" date="2021" name="Syst. Appl. Microbiol.">
        <title>Roseomonas hellenica sp. nov., isolated from roots of wild-growing Alkanna tinctoria.</title>
        <authorList>
            <person name="Rat A."/>
            <person name="Naranjo H.D."/>
            <person name="Lebbe L."/>
            <person name="Cnockaert M."/>
            <person name="Krigas N."/>
            <person name="Grigoriadou K."/>
            <person name="Maloupa E."/>
            <person name="Willems A."/>
        </authorList>
    </citation>
    <scope>NUCLEOTIDE SEQUENCE</scope>
    <source>
        <strain evidence="9">LMG 28251</strain>
    </source>
</reference>
<dbReference type="PANTHER" id="PTHR11839">
    <property type="entry name" value="UDP/ADP-SUGAR PYROPHOSPHATASE"/>
    <property type="match status" value="1"/>
</dbReference>
<organism evidence="9 10">
    <name type="scientific">Plastoroseomonas arctica</name>
    <dbReference type="NCBI Taxonomy" id="1509237"/>
    <lineage>
        <taxon>Bacteria</taxon>
        <taxon>Pseudomonadati</taxon>
        <taxon>Pseudomonadota</taxon>
        <taxon>Alphaproteobacteria</taxon>
        <taxon>Acetobacterales</taxon>
        <taxon>Acetobacteraceae</taxon>
        <taxon>Plastoroseomonas</taxon>
    </lineage>
</organism>
<accession>A0AAF1K091</accession>
<feature type="domain" description="Nudix hydrolase" evidence="8">
    <location>
        <begin position="41"/>
        <end position="179"/>
    </location>
</feature>
<keyword evidence="10" id="KW-1185">Reference proteome</keyword>
<dbReference type="InterPro" id="IPR000086">
    <property type="entry name" value="NUDIX_hydrolase_dom"/>
</dbReference>
<evidence type="ECO:0000256" key="2">
    <source>
        <dbReference type="ARBA" id="ARBA00001946"/>
    </source>
</evidence>
<evidence type="ECO:0000256" key="4">
    <source>
        <dbReference type="ARBA" id="ARBA00016377"/>
    </source>
</evidence>
<evidence type="ECO:0000313" key="9">
    <source>
        <dbReference type="EMBL" id="MBR0657421.1"/>
    </source>
</evidence>
<evidence type="ECO:0000259" key="8">
    <source>
        <dbReference type="PROSITE" id="PS51462"/>
    </source>
</evidence>
<comment type="cofactor">
    <cofactor evidence="2">
        <name>Mg(2+)</name>
        <dbReference type="ChEBI" id="CHEBI:18420"/>
    </cofactor>
</comment>
<gene>
    <name evidence="9" type="ORF">GXW79_20260</name>
</gene>
<dbReference type="Proteomes" id="UP001196068">
    <property type="component" value="Unassembled WGS sequence"/>
</dbReference>
<evidence type="ECO:0000256" key="1">
    <source>
        <dbReference type="ARBA" id="ARBA00000847"/>
    </source>
</evidence>
<protein>
    <recommendedName>
        <fullName evidence="4">GDP-mannose pyrophosphatase</fullName>
    </recommendedName>
    <alternativeName>
        <fullName evidence="6">GDP-mannose hydrolase</fullName>
    </alternativeName>
    <alternativeName>
        <fullName evidence="7">GDPMK</fullName>
    </alternativeName>
</protein>
<dbReference type="GO" id="GO:0019693">
    <property type="term" value="P:ribose phosphate metabolic process"/>
    <property type="evidence" value="ECO:0007669"/>
    <property type="project" value="TreeGrafter"/>
</dbReference>
<evidence type="ECO:0000256" key="5">
    <source>
        <dbReference type="ARBA" id="ARBA00022801"/>
    </source>
</evidence>
<evidence type="ECO:0000256" key="3">
    <source>
        <dbReference type="ARBA" id="ARBA00007275"/>
    </source>
</evidence>
<sequence>MTRPWRRLGSRSLVRDQWIDLRAESWVTGRGAALDPWYMLHWRPWVHVVAITPDERVVMVRQFRPGAEAAMLELPGGVVDEDGEGSVRAAAERELLEETGFAAEGFSEYAAPFNDPAHATNRVHLFFALSARRVAEQALDVAEDIEVVLVPVAEVIAGLPQGLVAHASHIGTLYLGLLAAGRIVVTPTSQK</sequence>
<dbReference type="EMBL" id="JAAEDH010000034">
    <property type="protein sequence ID" value="MBR0657421.1"/>
    <property type="molecule type" value="Genomic_DNA"/>
</dbReference>
<comment type="similarity">
    <text evidence="3">Belongs to the Nudix hydrolase family. NudK subfamily.</text>
</comment>
<dbReference type="Gene3D" id="3.90.79.10">
    <property type="entry name" value="Nucleoside Triphosphate Pyrophosphohydrolase"/>
    <property type="match status" value="1"/>
</dbReference>
<dbReference type="GO" id="GO:0005829">
    <property type="term" value="C:cytosol"/>
    <property type="evidence" value="ECO:0007669"/>
    <property type="project" value="TreeGrafter"/>
</dbReference>
<reference evidence="9" key="1">
    <citation type="submission" date="2020-01" db="EMBL/GenBank/DDBJ databases">
        <authorList>
            <person name="Rat A."/>
        </authorList>
    </citation>
    <scope>NUCLEOTIDE SEQUENCE</scope>
    <source>
        <strain evidence="9">LMG 28251</strain>
    </source>
</reference>
<dbReference type="SUPFAM" id="SSF55811">
    <property type="entry name" value="Nudix"/>
    <property type="match status" value="1"/>
</dbReference>
<dbReference type="GO" id="GO:0016787">
    <property type="term" value="F:hydrolase activity"/>
    <property type="evidence" value="ECO:0007669"/>
    <property type="project" value="UniProtKB-KW"/>
</dbReference>
<evidence type="ECO:0000256" key="6">
    <source>
        <dbReference type="ARBA" id="ARBA00032162"/>
    </source>
</evidence>
<keyword evidence="5 9" id="KW-0378">Hydrolase</keyword>
<dbReference type="PROSITE" id="PS51462">
    <property type="entry name" value="NUDIX"/>
    <property type="match status" value="1"/>
</dbReference>
<evidence type="ECO:0000256" key="7">
    <source>
        <dbReference type="ARBA" id="ARBA00032272"/>
    </source>
</evidence>
<dbReference type="CDD" id="cd03424">
    <property type="entry name" value="NUDIX_ADPRase_Nudt5_UGPPase_Nudt14"/>
    <property type="match status" value="1"/>
</dbReference>
<comment type="catalytic activity">
    <reaction evidence="1">
        <text>GDP-alpha-D-mannose + H2O = alpha-D-mannose 1-phosphate + GMP + 2 H(+)</text>
        <dbReference type="Rhea" id="RHEA:27978"/>
        <dbReference type="ChEBI" id="CHEBI:15377"/>
        <dbReference type="ChEBI" id="CHEBI:15378"/>
        <dbReference type="ChEBI" id="CHEBI:57527"/>
        <dbReference type="ChEBI" id="CHEBI:58115"/>
        <dbReference type="ChEBI" id="CHEBI:58409"/>
    </reaction>
</comment>
<proteinExistence type="inferred from homology"/>
<dbReference type="AlphaFoldDB" id="A0AAF1K091"/>